<evidence type="ECO:0000256" key="2">
    <source>
        <dbReference type="ARBA" id="ARBA00004434"/>
    </source>
</evidence>
<keyword evidence="7" id="KW-0812">Transmembrane</keyword>
<dbReference type="InterPro" id="IPR019329">
    <property type="entry name" value="NADH_UbQ_OxRdtase_ESSS_su"/>
</dbReference>
<evidence type="ECO:0000256" key="14">
    <source>
        <dbReference type="ARBA" id="ARBA00030753"/>
    </source>
</evidence>
<evidence type="ECO:0000256" key="3">
    <source>
        <dbReference type="ARBA" id="ARBA00008915"/>
    </source>
</evidence>
<keyword evidence="9" id="KW-0809">Transit peptide</keyword>
<comment type="caution">
    <text evidence="17">The sequence shown here is derived from an EMBL/GenBank/DDBJ whole genome shotgun (WGS) entry which is preliminary data.</text>
</comment>
<dbReference type="GO" id="GO:0005743">
    <property type="term" value="C:mitochondrial inner membrane"/>
    <property type="evidence" value="ECO:0007669"/>
    <property type="project" value="UniProtKB-SubCell"/>
</dbReference>
<keyword evidence="11" id="KW-1133">Transmembrane helix</keyword>
<dbReference type="Proteomes" id="UP001278500">
    <property type="component" value="Unassembled WGS sequence"/>
</dbReference>
<evidence type="ECO:0000256" key="15">
    <source>
        <dbReference type="ARBA" id="ARBA00031387"/>
    </source>
</evidence>
<dbReference type="Pfam" id="PF10183">
    <property type="entry name" value="ESSS"/>
    <property type="match status" value="1"/>
</dbReference>
<evidence type="ECO:0000256" key="6">
    <source>
        <dbReference type="ARBA" id="ARBA00022660"/>
    </source>
</evidence>
<evidence type="ECO:0000256" key="1">
    <source>
        <dbReference type="ARBA" id="ARBA00003195"/>
    </source>
</evidence>
<evidence type="ECO:0000256" key="4">
    <source>
        <dbReference type="ARBA" id="ARBA00018632"/>
    </source>
</evidence>
<reference evidence="17" key="2">
    <citation type="submission" date="2023-06" db="EMBL/GenBank/DDBJ databases">
        <authorList>
            <consortium name="Lawrence Berkeley National Laboratory"/>
            <person name="Haridas S."/>
            <person name="Hensen N."/>
            <person name="Bonometti L."/>
            <person name="Westerberg I."/>
            <person name="Brannstrom I.O."/>
            <person name="Guillou S."/>
            <person name="Cros-Aarteil S."/>
            <person name="Calhoun S."/>
            <person name="Kuo A."/>
            <person name="Mondo S."/>
            <person name="Pangilinan J."/>
            <person name="Riley R."/>
            <person name="Labutti K."/>
            <person name="Andreopoulos B."/>
            <person name="Lipzen A."/>
            <person name="Chen C."/>
            <person name="Yanf M."/>
            <person name="Daum C."/>
            <person name="Ng V."/>
            <person name="Clum A."/>
            <person name="Steindorff A."/>
            <person name="Ohm R."/>
            <person name="Martin F."/>
            <person name="Silar P."/>
            <person name="Natvig D."/>
            <person name="Lalanne C."/>
            <person name="Gautier V."/>
            <person name="Ament-Velasquez S.L."/>
            <person name="Kruys A."/>
            <person name="Hutchinson M.I."/>
            <person name="Powell A.J."/>
            <person name="Barry K."/>
            <person name="Miller A.N."/>
            <person name="Grigoriev I.V."/>
            <person name="Debuchy R."/>
            <person name="Gladieux P."/>
            <person name="Thoren M.H."/>
            <person name="Johannesson H."/>
        </authorList>
    </citation>
    <scope>NUCLEOTIDE SEQUENCE</scope>
    <source>
        <strain evidence="17">CBS 560.94</strain>
    </source>
</reference>
<gene>
    <name evidence="17" type="ORF">B0H65DRAFT_219132</name>
</gene>
<keyword evidence="13" id="KW-0472">Membrane</keyword>
<evidence type="ECO:0000313" key="18">
    <source>
        <dbReference type="Proteomes" id="UP001278500"/>
    </source>
</evidence>
<evidence type="ECO:0000256" key="5">
    <source>
        <dbReference type="ARBA" id="ARBA00022448"/>
    </source>
</evidence>
<keyword evidence="10" id="KW-0249">Electron transport</keyword>
<dbReference type="PANTHER" id="PTHR40637:SF1">
    <property type="entry name" value="ESSS SUBUNIT OF NADH:UBIQUINONE OXIDOREDUCTASE (COMPLEX I) PROTEIN"/>
    <property type="match status" value="1"/>
</dbReference>
<organism evidence="17 18">
    <name type="scientific">Neurospora tetraspora</name>
    <dbReference type="NCBI Taxonomy" id="94610"/>
    <lineage>
        <taxon>Eukaryota</taxon>
        <taxon>Fungi</taxon>
        <taxon>Dikarya</taxon>
        <taxon>Ascomycota</taxon>
        <taxon>Pezizomycotina</taxon>
        <taxon>Sordariomycetes</taxon>
        <taxon>Sordariomycetidae</taxon>
        <taxon>Sordariales</taxon>
        <taxon>Sordariaceae</taxon>
        <taxon>Neurospora</taxon>
    </lineage>
</organism>
<evidence type="ECO:0000256" key="7">
    <source>
        <dbReference type="ARBA" id="ARBA00022692"/>
    </source>
</evidence>
<accession>A0AAE0JCB7</accession>
<name>A0AAE0JCB7_9PEZI</name>
<keyword evidence="18" id="KW-1185">Reference proteome</keyword>
<dbReference type="EMBL" id="JAUEPP010000005">
    <property type="protein sequence ID" value="KAK3342435.1"/>
    <property type="molecule type" value="Genomic_DNA"/>
</dbReference>
<evidence type="ECO:0000256" key="9">
    <source>
        <dbReference type="ARBA" id="ARBA00022946"/>
    </source>
</evidence>
<sequence>MPAPILRAGALVASRRAFSTTRAVRSGGAPHYDPPSGWLFGVRPGEKYEREGWEIPFFYGFCGSFAVATIAYAFKPDTSIQTWALEEARRRLEAEGILEDPQPEK</sequence>
<comment type="function">
    <text evidence="1">Accessory subunit of the mitochondrial membrane respiratory chain NADH dehydrogenase (Complex I), that is believed not to be involved in catalysis. Complex I functions in the transfer of electrons from NADH to the respiratory chain. The immediate electron acceptor for the enzyme is believed to be ubiquinone.</text>
</comment>
<proteinExistence type="inferred from homology"/>
<dbReference type="RefSeq" id="XP_062680228.1">
    <property type="nucleotide sequence ID" value="XM_062822027.1"/>
</dbReference>
<comment type="similarity">
    <text evidence="3">Belongs to the complex I NDUFB11 subunit family.</text>
</comment>
<evidence type="ECO:0000256" key="12">
    <source>
        <dbReference type="ARBA" id="ARBA00023128"/>
    </source>
</evidence>
<evidence type="ECO:0000256" key="10">
    <source>
        <dbReference type="ARBA" id="ARBA00022982"/>
    </source>
</evidence>
<keyword evidence="6" id="KW-0679">Respiratory chain</keyword>
<evidence type="ECO:0000256" key="8">
    <source>
        <dbReference type="ARBA" id="ARBA00022792"/>
    </source>
</evidence>
<keyword evidence="12" id="KW-0496">Mitochondrion</keyword>
<comment type="subcellular location">
    <subcellularLocation>
        <location evidence="2">Mitochondrion inner membrane</location>
        <topology evidence="2">Single-pass membrane protein</topology>
    </subcellularLocation>
</comment>
<keyword evidence="8" id="KW-0999">Mitochondrion inner membrane</keyword>
<protein>
    <recommendedName>
        <fullName evidence="4">NADH dehydrogenase [ubiquinone] 1 beta subcomplex subunit 11, mitochondrial</fullName>
    </recommendedName>
    <alternativeName>
        <fullName evidence="15">Complex I-ESSS</fullName>
    </alternativeName>
    <alternativeName>
        <fullName evidence="14">NADH-ubiquinone oxidoreductase ESSS subunit</fullName>
    </alternativeName>
</protein>
<dbReference type="PANTHER" id="PTHR40637">
    <property type="entry name" value="ESSS SUBUNIT OF NADH:UBIQUINONE OXIDOREDUCTASE (COMPLEX I) PROTEIN"/>
    <property type="match status" value="1"/>
</dbReference>
<keyword evidence="5" id="KW-0813">Transport</keyword>
<dbReference type="GeneID" id="87859181"/>
<comment type="subunit">
    <text evidence="16">Complex I is composed of 45 different subunits. Interacts with BCAP31.</text>
</comment>
<evidence type="ECO:0000256" key="13">
    <source>
        <dbReference type="ARBA" id="ARBA00023136"/>
    </source>
</evidence>
<reference evidence="17" key="1">
    <citation type="journal article" date="2023" name="Mol. Phylogenet. Evol.">
        <title>Genome-scale phylogeny and comparative genomics of the fungal order Sordariales.</title>
        <authorList>
            <person name="Hensen N."/>
            <person name="Bonometti L."/>
            <person name="Westerberg I."/>
            <person name="Brannstrom I.O."/>
            <person name="Guillou S."/>
            <person name="Cros-Aarteil S."/>
            <person name="Calhoun S."/>
            <person name="Haridas S."/>
            <person name="Kuo A."/>
            <person name="Mondo S."/>
            <person name="Pangilinan J."/>
            <person name="Riley R."/>
            <person name="LaButti K."/>
            <person name="Andreopoulos B."/>
            <person name="Lipzen A."/>
            <person name="Chen C."/>
            <person name="Yan M."/>
            <person name="Daum C."/>
            <person name="Ng V."/>
            <person name="Clum A."/>
            <person name="Steindorff A."/>
            <person name="Ohm R.A."/>
            <person name="Martin F."/>
            <person name="Silar P."/>
            <person name="Natvig D.O."/>
            <person name="Lalanne C."/>
            <person name="Gautier V."/>
            <person name="Ament-Velasquez S.L."/>
            <person name="Kruys A."/>
            <person name="Hutchinson M.I."/>
            <person name="Powell A.J."/>
            <person name="Barry K."/>
            <person name="Miller A.N."/>
            <person name="Grigoriev I.V."/>
            <person name="Debuchy R."/>
            <person name="Gladieux P."/>
            <person name="Hiltunen Thoren M."/>
            <person name="Johannesson H."/>
        </authorList>
    </citation>
    <scope>NUCLEOTIDE SEQUENCE</scope>
    <source>
        <strain evidence="17">CBS 560.94</strain>
    </source>
</reference>
<evidence type="ECO:0000256" key="11">
    <source>
        <dbReference type="ARBA" id="ARBA00022989"/>
    </source>
</evidence>
<evidence type="ECO:0000313" key="17">
    <source>
        <dbReference type="EMBL" id="KAK3342435.1"/>
    </source>
</evidence>
<evidence type="ECO:0000256" key="16">
    <source>
        <dbReference type="ARBA" id="ARBA00046528"/>
    </source>
</evidence>
<dbReference type="AlphaFoldDB" id="A0AAE0JCB7"/>